<accession>A0ABM8ZZC2</accession>
<keyword evidence="2" id="KW-1185">Reference proteome</keyword>
<comment type="caution">
    <text evidence="1">The sequence shown here is derived from an EMBL/GenBank/DDBJ whole genome shotgun (WGS) entry which is preliminary data.</text>
</comment>
<evidence type="ECO:0000313" key="1">
    <source>
        <dbReference type="EMBL" id="CAH0536352.1"/>
    </source>
</evidence>
<proteinExistence type="predicted"/>
<dbReference type="EMBL" id="CAKLDM010000001">
    <property type="protein sequence ID" value="CAH0536352.1"/>
    <property type="molecule type" value="Genomic_DNA"/>
</dbReference>
<protein>
    <submittedName>
        <fullName evidence="1">Uncharacterized protein</fullName>
    </submittedName>
</protein>
<gene>
    <name evidence="1" type="ORF">VMF7928_00364</name>
</gene>
<evidence type="ECO:0000313" key="2">
    <source>
        <dbReference type="Proteomes" id="UP000838748"/>
    </source>
</evidence>
<reference evidence="1" key="1">
    <citation type="submission" date="2021-11" db="EMBL/GenBank/DDBJ databases">
        <authorList>
            <person name="Rodrigo-Torres L."/>
            <person name="Arahal R. D."/>
            <person name="Lucena T."/>
        </authorList>
    </citation>
    <scope>NUCLEOTIDE SEQUENCE</scope>
    <source>
        <strain evidence="1">CECT 7928</strain>
    </source>
</reference>
<sequence length="177" mass="20715">MSNLKESLFDIQINQLQVINKLSETWLWFCDRNQSLFEKACTNKPEKKVTDHLLGIATKQHIECLDKLNQQAETVAALEQAFEQNIGKKHSKKFQYQDKNQLILTTHIWLYLQGYLGLAFSLSNEYATQTAQVLADTSNQVQSIRTEFLESYYLGLDLYKARSKHQPFRWLRKLLGR</sequence>
<name>A0ABM8ZZC2_9VIBR</name>
<dbReference type="Proteomes" id="UP000838748">
    <property type="component" value="Unassembled WGS sequence"/>
</dbReference>
<organism evidence="1 2">
    <name type="scientific">Vibrio marisflavi CECT 7928</name>
    <dbReference type="NCBI Taxonomy" id="634439"/>
    <lineage>
        <taxon>Bacteria</taxon>
        <taxon>Pseudomonadati</taxon>
        <taxon>Pseudomonadota</taxon>
        <taxon>Gammaproteobacteria</taxon>
        <taxon>Vibrionales</taxon>
        <taxon>Vibrionaceae</taxon>
        <taxon>Vibrio</taxon>
    </lineage>
</organism>
<dbReference type="RefSeq" id="WP_237359779.1">
    <property type="nucleotide sequence ID" value="NZ_CAKLDM010000001.1"/>
</dbReference>